<dbReference type="Pfam" id="PF26231">
    <property type="entry name" value="CgnE_B"/>
    <property type="match status" value="1"/>
</dbReference>
<protein>
    <recommendedName>
        <fullName evidence="1">Crocagin biosynthetic protein CgnE/B domain-containing protein</fullName>
    </recommendedName>
</protein>
<feature type="binding site" evidence="4">
    <location>
        <position position="293"/>
    </location>
    <ligand>
        <name>Zn(2+)</name>
        <dbReference type="ChEBI" id="CHEBI:29105"/>
        <label>2</label>
    </ligand>
</feature>
<keyword evidence="4" id="KW-0862">Zinc</keyword>
<feature type="domain" description="Crocagin biosynthetic protein CgnE/B" evidence="1">
    <location>
        <begin position="12"/>
        <end position="303"/>
    </location>
</feature>
<keyword evidence="4" id="KW-0002">3D-structure</keyword>
<dbReference type="InterPro" id="IPR058799">
    <property type="entry name" value="CgnE_B"/>
</dbReference>
<name>A0A0K1EBZ5_CHOCO</name>
<gene>
    <name evidence="2" type="ORF">CMC5_025570</name>
</gene>
<proteinExistence type="evidence at protein level"/>
<feature type="binding site" evidence="4">
    <location>
        <position position="274"/>
    </location>
    <ligand>
        <name>Zn(2+)</name>
        <dbReference type="ChEBI" id="CHEBI:29105"/>
        <label>1</label>
    </ligand>
</feature>
<evidence type="ECO:0000259" key="1">
    <source>
        <dbReference type="Pfam" id="PF26231"/>
    </source>
</evidence>
<feature type="binding site" evidence="4">
    <location>
        <position position="252"/>
    </location>
    <ligand>
        <name>Zn(2+)</name>
        <dbReference type="ChEBI" id="CHEBI:29105"/>
        <label>2</label>
    </ligand>
</feature>
<dbReference type="PDB" id="6ZSV">
    <property type="method" value="X-ray"/>
    <property type="resolution" value="2.30 A"/>
    <property type="chains" value="A/B=1-309"/>
</dbReference>
<evidence type="ECO:0000313" key="3">
    <source>
        <dbReference type="Proteomes" id="UP000067626"/>
    </source>
</evidence>
<accession>A0A0K1EBZ5</accession>
<dbReference type="RefSeq" id="WP_050430636.1">
    <property type="nucleotide sequence ID" value="NZ_CP012159.1"/>
</dbReference>
<dbReference type="Proteomes" id="UP000067626">
    <property type="component" value="Chromosome"/>
</dbReference>
<keyword evidence="3" id="KW-1185">Reference proteome</keyword>
<feature type="binding site" evidence="4">
    <location>
        <position position="291"/>
    </location>
    <ligand>
        <name>Zn(2+)</name>
        <dbReference type="ChEBI" id="CHEBI:29105"/>
        <label>2</label>
    </ligand>
</feature>
<dbReference type="OrthoDB" id="34067at2"/>
<dbReference type="KEGG" id="ccro:CMC5_025570"/>
<organism evidence="2 3">
    <name type="scientific">Chondromyces crocatus</name>
    <dbReference type="NCBI Taxonomy" id="52"/>
    <lineage>
        <taxon>Bacteria</taxon>
        <taxon>Pseudomonadati</taxon>
        <taxon>Myxococcota</taxon>
        <taxon>Polyangia</taxon>
        <taxon>Polyangiales</taxon>
        <taxon>Polyangiaceae</taxon>
        <taxon>Chondromyces</taxon>
    </lineage>
</organism>
<reference evidence="2 3" key="1">
    <citation type="submission" date="2015-07" db="EMBL/GenBank/DDBJ databases">
        <title>Genome analysis of myxobacterium Chondromyces crocatus Cm c5 reveals a high potential for natural compound synthesis and the genetic basis for the loss of fruiting body formation.</title>
        <authorList>
            <person name="Zaburannyi N."/>
            <person name="Bunk B."/>
            <person name="Maier J."/>
            <person name="Overmann J."/>
            <person name="Mueller R."/>
        </authorList>
    </citation>
    <scope>NUCLEOTIDE SEQUENCE [LARGE SCALE GENOMIC DNA]</scope>
    <source>
        <strain evidence="2 3">Cm c5</strain>
    </source>
</reference>
<dbReference type="EMBL" id="CP012159">
    <property type="protein sequence ID" value="AKT38411.1"/>
    <property type="molecule type" value="Genomic_DNA"/>
</dbReference>
<dbReference type="SMR" id="A0A0K1EBZ5"/>
<sequence length="309" mass="34727">MDVLEYFERLKNRELAFVLDDLQLSDMVTRRGFSVIPFDDFDLAREDHPPAFVLVTRLDYHGKLMQAWETAKGISSHLSLAKFDTSPKSVEYSLDQLLSMDFAETLKRRGDYYDSVASTNRMEVVTPGAVLTCDFGNEIEIANNDVEMQKGWLYSVAEFFETSVINLEADRSSYTLNGDLCFTGLIYLCNRPDLKERASATMDELMRMSTRGRNVVSFVDNQIVRMELGGVDMTATLRELIVGKEREGSSTEFAMGCVEYPLAQDWTINSVMNEGSHGIHVGVGMGKEIPHMDFIAKGAELRIAESSDA</sequence>
<dbReference type="GO" id="GO:0046872">
    <property type="term" value="F:metal ion binding"/>
    <property type="evidence" value="ECO:0007669"/>
    <property type="project" value="UniProtKB-KW"/>
</dbReference>
<feature type="binding site" evidence="4">
    <location>
        <position position="280"/>
    </location>
    <ligand>
        <name>Zn(2+)</name>
        <dbReference type="ChEBI" id="CHEBI:29105"/>
        <label>1</label>
    </ligand>
</feature>
<dbReference type="AlphaFoldDB" id="A0A0K1EBZ5"/>
<feature type="binding site" evidence="4">
    <location>
        <position position="252"/>
    </location>
    <ligand>
        <name>Zn(2+)</name>
        <dbReference type="ChEBI" id="CHEBI:29105"/>
        <label>1</label>
    </ligand>
</feature>
<evidence type="ECO:0007829" key="4">
    <source>
        <dbReference type="PDB" id="6ZSV"/>
    </source>
</evidence>
<dbReference type="STRING" id="52.CMC5_025570"/>
<keyword evidence="4" id="KW-0479">Metal-binding</keyword>
<evidence type="ECO:0000313" key="2">
    <source>
        <dbReference type="EMBL" id="AKT38411.1"/>
    </source>
</evidence>
<reference evidence="4" key="2">
    <citation type="journal article" date="2023" name="Nat. Chem.">
        <title>Unusual peptide-binding proteins guide pyrroloindoline alkaloid formation in crocagin biosynthesis.</title>
        <authorList>
            <person name="Adam S."/>
            <person name="Zheng D."/>
            <person name="Klein A."/>
            <person name="Volz C."/>
            <person name="Mullen W."/>
            <person name="Shirran S.L."/>
            <person name="Smith B.O."/>
            <person name="Kalinina O.V."/>
            <person name="Muller R."/>
            <person name="Koehnke J."/>
        </authorList>
    </citation>
    <scope>X-RAY CRYSTALLOGRAPHY (2.30 ANGSTROMS) IN COMPLEX WITH ZN(2+)</scope>
</reference>
<feature type="binding site" evidence="4">
    <location>
        <position position="274"/>
    </location>
    <ligand>
        <name>Zn(2+)</name>
        <dbReference type="ChEBI" id="CHEBI:29105"/>
        <label>2</label>
    </ligand>
</feature>
<feature type="binding site" evidence="4">
    <location>
        <position position="161"/>
    </location>
    <ligand>
        <name>Zn(2+)</name>
        <dbReference type="ChEBI" id="CHEBI:29105"/>
        <label>1</label>
    </ligand>
</feature>